<evidence type="ECO:0000259" key="2">
    <source>
        <dbReference type="Pfam" id="PF13906"/>
    </source>
</evidence>
<keyword evidence="4" id="KW-1185">Reference proteome</keyword>
<evidence type="ECO:0000313" key="4">
    <source>
        <dbReference type="Proteomes" id="UP000728185"/>
    </source>
</evidence>
<feature type="transmembrane region" description="Helical" evidence="1">
    <location>
        <begin position="120"/>
        <end position="143"/>
    </location>
</feature>
<evidence type="ECO:0000256" key="1">
    <source>
        <dbReference type="SAM" id="Phobius"/>
    </source>
</evidence>
<dbReference type="OrthoDB" id="6262222at2759"/>
<feature type="domain" description="Cationic amino acid transporter C-terminal" evidence="2">
    <location>
        <begin position="112"/>
        <end position="148"/>
    </location>
</feature>
<evidence type="ECO:0000313" key="3">
    <source>
        <dbReference type="EMBL" id="KAA0194684.1"/>
    </source>
</evidence>
<dbReference type="AlphaFoldDB" id="A0A8E0VKL6"/>
<keyword evidence="1" id="KW-0812">Transmembrane</keyword>
<feature type="transmembrane region" description="Helical" evidence="1">
    <location>
        <begin position="155"/>
        <end position="173"/>
    </location>
</feature>
<accession>A0A8E0VKL6</accession>
<comment type="caution">
    <text evidence="3">The sequence shown here is derived from an EMBL/GenBank/DDBJ whole genome shotgun (WGS) entry which is preliminary data.</text>
</comment>
<organism evidence="3 4">
    <name type="scientific">Fasciolopsis buskii</name>
    <dbReference type="NCBI Taxonomy" id="27845"/>
    <lineage>
        <taxon>Eukaryota</taxon>
        <taxon>Metazoa</taxon>
        <taxon>Spiralia</taxon>
        <taxon>Lophotrochozoa</taxon>
        <taxon>Platyhelminthes</taxon>
        <taxon>Trematoda</taxon>
        <taxon>Digenea</taxon>
        <taxon>Plagiorchiida</taxon>
        <taxon>Echinostomata</taxon>
        <taxon>Echinostomatoidea</taxon>
        <taxon>Fasciolidae</taxon>
        <taxon>Fasciolopsis</taxon>
    </lineage>
</organism>
<proteinExistence type="predicted"/>
<protein>
    <recommendedName>
        <fullName evidence="2">Cationic amino acid transporter C-terminal domain-containing protein</fullName>
    </recommendedName>
</protein>
<dbReference type="Pfam" id="PF13906">
    <property type="entry name" value="AA_permease_C"/>
    <property type="match status" value="1"/>
</dbReference>
<feature type="transmembrane region" description="Helical" evidence="1">
    <location>
        <begin position="96"/>
        <end position="114"/>
    </location>
</feature>
<keyword evidence="1" id="KW-0472">Membrane</keyword>
<gene>
    <name evidence="3" type="ORF">FBUS_00158</name>
</gene>
<dbReference type="InterPro" id="IPR029485">
    <property type="entry name" value="CAT_C"/>
</dbReference>
<sequence length="186" mass="21497">MTKVNGAVNASASSVSSQCRTVSNAPYSFKQYVKLCFTPRRDRLGPTPASQWITMTNTYLLWTVAKPGRTQRFPVQDNENYQKIPSTHDPIDSTSFLLCQFFFGLASAILQMPGVPWLPALNIVINLHLMFKMSGITWIYYAIWMLLGKCNCQILLLKIIKMPYFYFFFLIWLDIRATRHLTNRRP</sequence>
<dbReference type="EMBL" id="LUCM01004193">
    <property type="protein sequence ID" value="KAA0194684.1"/>
    <property type="molecule type" value="Genomic_DNA"/>
</dbReference>
<dbReference type="Proteomes" id="UP000728185">
    <property type="component" value="Unassembled WGS sequence"/>
</dbReference>
<reference evidence="3" key="1">
    <citation type="submission" date="2019-05" db="EMBL/GenBank/DDBJ databases">
        <title>Annotation for the trematode Fasciolopsis buski.</title>
        <authorList>
            <person name="Choi Y.-J."/>
        </authorList>
    </citation>
    <scope>NUCLEOTIDE SEQUENCE</scope>
    <source>
        <strain evidence="3">HT</strain>
        <tissue evidence="3">Whole worm</tissue>
    </source>
</reference>
<keyword evidence="1" id="KW-1133">Transmembrane helix</keyword>
<name>A0A8E0VKL6_9TREM</name>